<feature type="transmembrane region" description="Helical" evidence="6">
    <location>
        <begin position="275"/>
        <end position="297"/>
    </location>
</feature>
<gene>
    <name evidence="7" type="ORF">DGAL_LOCUS2200</name>
</gene>
<comment type="subcellular location">
    <subcellularLocation>
        <location evidence="1">Membrane</location>
        <topology evidence="1">Multi-pass membrane protein</topology>
    </subcellularLocation>
</comment>
<feature type="transmembrane region" description="Helical" evidence="6">
    <location>
        <begin position="12"/>
        <end position="34"/>
    </location>
</feature>
<evidence type="ECO:0000256" key="5">
    <source>
        <dbReference type="ARBA" id="ARBA00023136"/>
    </source>
</evidence>
<dbReference type="GO" id="GO:0015137">
    <property type="term" value="F:citrate transmembrane transporter activity"/>
    <property type="evidence" value="ECO:0007669"/>
    <property type="project" value="TreeGrafter"/>
</dbReference>
<feature type="transmembrane region" description="Helical" evidence="6">
    <location>
        <begin position="375"/>
        <end position="397"/>
    </location>
</feature>
<dbReference type="PANTHER" id="PTHR10283:SF82">
    <property type="entry name" value="SOLUTE CARRIER FAMILY 13 MEMBER 2"/>
    <property type="match status" value="1"/>
</dbReference>
<accession>A0A8J2WBH8</accession>
<keyword evidence="8" id="KW-1185">Reference proteome</keyword>
<feature type="transmembrane region" description="Helical" evidence="6">
    <location>
        <begin position="505"/>
        <end position="527"/>
    </location>
</feature>
<evidence type="ECO:0000313" key="8">
    <source>
        <dbReference type="Proteomes" id="UP000789390"/>
    </source>
</evidence>
<comment type="similarity">
    <text evidence="2">Belongs to the SLC13A/DASS transporter (TC 2.A.47) family. NADC subfamily.</text>
</comment>
<feature type="transmembrane region" description="Helical" evidence="6">
    <location>
        <begin position="88"/>
        <end position="109"/>
    </location>
</feature>
<keyword evidence="3 6" id="KW-0812">Transmembrane</keyword>
<evidence type="ECO:0000313" key="7">
    <source>
        <dbReference type="EMBL" id="CAH0100027.1"/>
    </source>
</evidence>
<feature type="transmembrane region" description="Helical" evidence="6">
    <location>
        <begin position="46"/>
        <end position="76"/>
    </location>
</feature>
<proteinExistence type="inferred from homology"/>
<evidence type="ECO:0000256" key="3">
    <source>
        <dbReference type="ARBA" id="ARBA00022692"/>
    </source>
</evidence>
<reference evidence="7" key="1">
    <citation type="submission" date="2021-11" db="EMBL/GenBank/DDBJ databases">
        <authorList>
            <person name="Schell T."/>
        </authorList>
    </citation>
    <scope>NUCLEOTIDE SEQUENCE</scope>
    <source>
        <strain evidence="7">M5</strain>
    </source>
</reference>
<feature type="transmembrane region" description="Helical" evidence="6">
    <location>
        <begin position="337"/>
        <end position="355"/>
    </location>
</feature>
<dbReference type="CDD" id="cd01115">
    <property type="entry name" value="SLC13_permease"/>
    <property type="match status" value="1"/>
</dbReference>
<dbReference type="EMBL" id="CAKKLH010000030">
    <property type="protein sequence ID" value="CAH0100027.1"/>
    <property type="molecule type" value="Genomic_DNA"/>
</dbReference>
<sequence>MEFGRNLRHLCWFHILPYWRTIIVLLTPIFLLPIPLIGTQEALTGYVVVIMAVYWMTEALPLPVTSLLPIIAFPLLGIMNTGQVCMNYFSETVMMFIGGLMVGLAVEYSNLHKRIALRVLMLVGTDPKWLMMGFMIVTMLLSMFVSNTGACAMICPIVEALVQELFNNKVTHFEIVSKEYLDFLNLQLRQDSREIEGGEKTQLTAEENQVEREEYKIDDDDVVSRKARRVRVTLLLSIAYSANIGGTGTLIGSTPQLALKGIVEELYGEDNDLSFTSWMVVLMPAVLISTILTWVWLQFLLSGFKCQKQIENGDNSQSSRVRNLIRTKYQELGATSFNEKVILILFPILVMLWMFRDPKFIAGWGSLFSKKVGDSVPVLLIILILFILPIKPDFWCFRKAGSENERPKANPSMLTWEFMQAKLPWGLVLLLGSGFALSDASKISGLSKWLGHQLSALEVLPPFSILIICCTLTTWMTEIVSNTATANIVLPILAQMAETIHVNPLYLMIPAAATCCYTFVLPVGTPANAIVYNSAKMKPLDMIKAGIVTKIMTVLILCVVMETIGRGIFPVNIIESSLMTNNGTSISP</sequence>
<feature type="transmembrane region" description="Helical" evidence="6">
    <location>
        <begin position="547"/>
        <end position="569"/>
    </location>
</feature>
<evidence type="ECO:0000256" key="4">
    <source>
        <dbReference type="ARBA" id="ARBA00022989"/>
    </source>
</evidence>
<dbReference type="AlphaFoldDB" id="A0A8J2WBH8"/>
<evidence type="ECO:0000256" key="6">
    <source>
        <dbReference type="SAM" id="Phobius"/>
    </source>
</evidence>
<dbReference type="Pfam" id="PF00939">
    <property type="entry name" value="Na_sulph_symp"/>
    <property type="match status" value="1"/>
</dbReference>
<keyword evidence="5 6" id="KW-0472">Membrane</keyword>
<dbReference type="Proteomes" id="UP000789390">
    <property type="component" value="Unassembled WGS sequence"/>
</dbReference>
<evidence type="ECO:0000256" key="2">
    <source>
        <dbReference type="ARBA" id="ARBA00006772"/>
    </source>
</evidence>
<name>A0A8J2WBH8_9CRUS</name>
<dbReference type="PANTHER" id="PTHR10283">
    <property type="entry name" value="SOLUTE CARRIER FAMILY 13 MEMBER"/>
    <property type="match status" value="1"/>
</dbReference>
<dbReference type="InterPro" id="IPR001898">
    <property type="entry name" value="SLC13A/DASS"/>
</dbReference>
<protein>
    <submittedName>
        <fullName evidence="7">Uncharacterized protein</fullName>
    </submittedName>
</protein>
<keyword evidence="4 6" id="KW-1133">Transmembrane helix</keyword>
<feature type="transmembrane region" description="Helical" evidence="6">
    <location>
        <begin position="234"/>
        <end position="255"/>
    </location>
</feature>
<dbReference type="GO" id="GO:0005886">
    <property type="term" value="C:plasma membrane"/>
    <property type="evidence" value="ECO:0007669"/>
    <property type="project" value="TreeGrafter"/>
</dbReference>
<dbReference type="OrthoDB" id="6493944at2759"/>
<feature type="transmembrane region" description="Helical" evidence="6">
    <location>
        <begin position="129"/>
        <end position="162"/>
    </location>
</feature>
<evidence type="ECO:0000256" key="1">
    <source>
        <dbReference type="ARBA" id="ARBA00004141"/>
    </source>
</evidence>
<comment type="caution">
    <text evidence="7">The sequence shown here is derived from an EMBL/GenBank/DDBJ whole genome shotgun (WGS) entry which is preliminary data.</text>
</comment>
<organism evidence="7 8">
    <name type="scientific">Daphnia galeata</name>
    <dbReference type="NCBI Taxonomy" id="27404"/>
    <lineage>
        <taxon>Eukaryota</taxon>
        <taxon>Metazoa</taxon>
        <taxon>Ecdysozoa</taxon>
        <taxon>Arthropoda</taxon>
        <taxon>Crustacea</taxon>
        <taxon>Branchiopoda</taxon>
        <taxon>Diplostraca</taxon>
        <taxon>Cladocera</taxon>
        <taxon>Anomopoda</taxon>
        <taxon>Daphniidae</taxon>
        <taxon>Daphnia</taxon>
    </lineage>
</organism>
<dbReference type="GO" id="GO:0015141">
    <property type="term" value="F:succinate transmembrane transporter activity"/>
    <property type="evidence" value="ECO:0007669"/>
    <property type="project" value="TreeGrafter"/>
</dbReference>